<sequence length="59" mass="6401">MGESSITVTIDADSLNAYVARIESLEARVKALERTVDPDWVSECDCGNPRCPSPAPVHQ</sequence>
<evidence type="ECO:0000313" key="1">
    <source>
        <dbReference type="EMBL" id="KKM77451.1"/>
    </source>
</evidence>
<dbReference type="AlphaFoldDB" id="A0A0F9KRL2"/>
<comment type="caution">
    <text evidence="1">The sequence shown here is derived from an EMBL/GenBank/DDBJ whole genome shotgun (WGS) entry which is preliminary data.</text>
</comment>
<accession>A0A0F9KRL2</accession>
<dbReference type="EMBL" id="LAZR01008641">
    <property type="protein sequence ID" value="KKM77451.1"/>
    <property type="molecule type" value="Genomic_DNA"/>
</dbReference>
<protein>
    <submittedName>
        <fullName evidence="1">Uncharacterized protein</fullName>
    </submittedName>
</protein>
<reference evidence="1" key="1">
    <citation type="journal article" date="2015" name="Nature">
        <title>Complex archaea that bridge the gap between prokaryotes and eukaryotes.</title>
        <authorList>
            <person name="Spang A."/>
            <person name="Saw J.H."/>
            <person name="Jorgensen S.L."/>
            <person name="Zaremba-Niedzwiedzka K."/>
            <person name="Martijn J."/>
            <person name="Lind A.E."/>
            <person name="van Eijk R."/>
            <person name="Schleper C."/>
            <person name="Guy L."/>
            <person name="Ettema T.J."/>
        </authorList>
    </citation>
    <scope>NUCLEOTIDE SEQUENCE</scope>
</reference>
<name>A0A0F9KRL2_9ZZZZ</name>
<proteinExistence type="predicted"/>
<organism evidence="1">
    <name type="scientific">marine sediment metagenome</name>
    <dbReference type="NCBI Taxonomy" id="412755"/>
    <lineage>
        <taxon>unclassified sequences</taxon>
        <taxon>metagenomes</taxon>
        <taxon>ecological metagenomes</taxon>
    </lineage>
</organism>
<gene>
    <name evidence="1" type="ORF">LCGC14_1370000</name>
</gene>